<dbReference type="GO" id="GO:0004672">
    <property type="term" value="F:protein kinase activity"/>
    <property type="evidence" value="ECO:0007669"/>
    <property type="project" value="InterPro"/>
</dbReference>
<dbReference type="PANTHER" id="PTHR45927:SF6">
    <property type="entry name" value="PROTEIN LYK5"/>
    <property type="match status" value="1"/>
</dbReference>
<proteinExistence type="predicted"/>
<name>A0A8X7R982_BRACI</name>
<evidence type="ECO:0000259" key="2">
    <source>
        <dbReference type="PROSITE" id="PS50011"/>
    </source>
</evidence>
<feature type="domain" description="Protein kinase" evidence="2">
    <location>
        <begin position="1"/>
        <end position="115"/>
    </location>
</feature>
<dbReference type="AlphaFoldDB" id="A0A8X7R982"/>
<dbReference type="InterPro" id="IPR052611">
    <property type="entry name" value="Plant_RLK_LysM"/>
</dbReference>
<keyword evidence="4" id="KW-1185">Reference proteome</keyword>
<dbReference type="EMBL" id="JAAMPC010000011">
    <property type="protein sequence ID" value="KAG2284150.1"/>
    <property type="molecule type" value="Genomic_DNA"/>
</dbReference>
<evidence type="ECO:0000313" key="4">
    <source>
        <dbReference type="Proteomes" id="UP000886595"/>
    </source>
</evidence>
<reference evidence="3 4" key="1">
    <citation type="submission" date="2020-02" db="EMBL/GenBank/DDBJ databases">
        <authorList>
            <person name="Ma Q."/>
            <person name="Huang Y."/>
            <person name="Song X."/>
            <person name="Pei D."/>
        </authorList>
    </citation>
    <scope>NUCLEOTIDE SEQUENCE [LARGE SCALE GENOMIC DNA]</scope>
    <source>
        <strain evidence="3">Sxm20200214</strain>
        <tissue evidence="3">Leaf</tissue>
    </source>
</reference>
<dbReference type="SUPFAM" id="SSF56112">
    <property type="entry name" value="Protein kinase-like (PK-like)"/>
    <property type="match status" value="1"/>
</dbReference>
<protein>
    <recommendedName>
        <fullName evidence="2">Protein kinase domain-containing protein</fullName>
    </recommendedName>
</protein>
<feature type="region of interest" description="Disordered" evidence="1">
    <location>
        <begin position="1"/>
        <end position="23"/>
    </location>
</feature>
<sequence length="119" mass="13630">MDVEMTQEEHRPLPWKSHSFKNPARPGTVHMAGDVYSFGVILLEILTGLDYRRIILAKDAIRDDKENIAEMIDPDLENSYPLEDGVRMCEIIKQCLAEDPKERPSMQQVLDHLNAIAKI</sequence>
<dbReference type="OrthoDB" id="1111232at2759"/>
<organism evidence="3 4">
    <name type="scientific">Brassica carinata</name>
    <name type="common">Ethiopian mustard</name>
    <name type="synonym">Abyssinian cabbage</name>
    <dbReference type="NCBI Taxonomy" id="52824"/>
    <lineage>
        <taxon>Eukaryota</taxon>
        <taxon>Viridiplantae</taxon>
        <taxon>Streptophyta</taxon>
        <taxon>Embryophyta</taxon>
        <taxon>Tracheophyta</taxon>
        <taxon>Spermatophyta</taxon>
        <taxon>Magnoliopsida</taxon>
        <taxon>eudicotyledons</taxon>
        <taxon>Gunneridae</taxon>
        <taxon>Pentapetalae</taxon>
        <taxon>rosids</taxon>
        <taxon>malvids</taxon>
        <taxon>Brassicales</taxon>
        <taxon>Brassicaceae</taxon>
        <taxon>Brassiceae</taxon>
        <taxon>Brassica</taxon>
    </lineage>
</organism>
<evidence type="ECO:0000256" key="1">
    <source>
        <dbReference type="SAM" id="MobiDB-lite"/>
    </source>
</evidence>
<dbReference type="PROSITE" id="PS50011">
    <property type="entry name" value="PROTEIN_KINASE_DOM"/>
    <property type="match status" value="1"/>
</dbReference>
<dbReference type="Gene3D" id="1.10.510.10">
    <property type="entry name" value="Transferase(Phosphotransferase) domain 1"/>
    <property type="match status" value="1"/>
</dbReference>
<dbReference type="InterPro" id="IPR001245">
    <property type="entry name" value="Ser-Thr/Tyr_kinase_cat_dom"/>
</dbReference>
<evidence type="ECO:0000313" key="3">
    <source>
        <dbReference type="EMBL" id="KAG2284150.1"/>
    </source>
</evidence>
<dbReference type="InterPro" id="IPR011009">
    <property type="entry name" value="Kinase-like_dom_sf"/>
</dbReference>
<dbReference type="GO" id="GO:0005524">
    <property type="term" value="F:ATP binding"/>
    <property type="evidence" value="ECO:0007669"/>
    <property type="project" value="InterPro"/>
</dbReference>
<comment type="caution">
    <text evidence="3">The sequence shown here is derived from an EMBL/GenBank/DDBJ whole genome shotgun (WGS) entry which is preliminary data.</text>
</comment>
<accession>A0A8X7R982</accession>
<dbReference type="InterPro" id="IPR000719">
    <property type="entry name" value="Prot_kinase_dom"/>
</dbReference>
<dbReference type="Proteomes" id="UP000886595">
    <property type="component" value="Unassembled WGS sequence"/>
</dbReference>
<dbReference type="PANTHER" id="PTHR45927">
    <property type="entry name" value="LYSM-DOMAIN RECEPTOR-LIKE KINASE-RELATED"/>
    <property type="match status" value="1"/>
</dbReference>
<dbReference type="Pfam" id="PF07714">
    <property type="entry name" value="PK_Tyr_Ser-Thr"/>
    <property type="match status" value="1"/>
</dbReference>
<gene>
    <name evidence="3" type="ORF">Bca52824_055370</name>
</gene>